<accession>A0ABQ8L8M8</accession>
<evidence type="ECO:0000256" key="4">
    <source>
        <dbReference type="SAM" id="Phobius"/>
    </source>
</evidence>
<dbReference type="InterPro" id="IPR003653">
    <property type="entry name" value="Peptidase_C48_C"/>
</dbReference>
<dbReference type="Gene3D" id="3.40.395.10">
    <property type="entry name" value="Adenoviral Proteinase, Chain A"/>
    <property type="match status" value="1"/>
</dbReference>
<dbReference type="GO" id="GO:0004386">
    <property type="term" value="F:helicase activity"/>
    <property type="evidence" value="ECO:0007669"/>
    <property type="project" value="UniProtKB-KW"/>
</dbReference>
<keyword evidence="7" id="KW-1185">Reference proteome</keyword>
<comment type="similarity">
    <text evidence="1">Belongs to the peptidase C48 family.</text>
</comment>
<comment type="caution">
    <text evidence="6">The sequence shown here is derived from an EMBL/GenBank/DDBJ whole genome shotgun (WGS) entry which is preliminary data.</text>
</comment>
<keyword evidence="4" id="KW-1133">Transmembrane helix</keyword>
<dbReference type="Pfam" id="PF02902">
    <property type="entry name" value="Peptidase_C48"/>
    <property type="match status" value="1"/>
</dbReference>
<gene>
    <name evidence="6" type="ORF">H4Q32_030818</name>
</gene>
<evidence type="ECO:0000313" key="7">
    <source>
        <dbReference type="Proteomes" id="UP000830375"/>
    </source>
</evidence>
<dbReference type="EMBL" id="JACTAM010000883">
    <property type="protein sequence ID" value="KAI2646774.1"/>
    <property type="molecule type" value="Genomic_DNA"/>
</dbReference>
<keyword evidence="6" id="KW-0547">Nucleotide-binding</keyword>
<evidence type="ECO:0000259" key="5">
    <source>
        <dbReference type="PROSITE" id="PS50600"/>
    </source>
</evidence>
<proteinExistence type="inferred from homology"/>
<name>A0ABQ8L8M8_LABRO</name>
<keyword evidence="6" id="KW-0067">ATP-binding</keyword>
<keyword evidence="6" id="KW-0347">Helicase</keyword>
<evidence type="ECO:0000256" key="1">
    <source>
        <dbReference type="ARBA" id="ARBA00005234"/>
    </source>
</evidence>
<feature type="domain" description="Ubiquitin-like protease family profile" evidence="5">
    <location>
        <begin position="1"/>
        <end position="121"/>
    </location>
</feature>
<keyword evidence="2" id="KW-0645">Protease</keyword>
<keyword evidence="3" id="KW-0378">Hydrolase</keyword>
<evidence type="ECO:0000256" key="2">
    <source>
        <dbReference type="ARBA" id="ARBA00022670"/>
    </source>
</evidence>
<dbReference type="InterPro" id="IPR038765">
    <property type="entry name" value="Papain-like_cys_pep_sf"/>
</dbReference>
<keyword evidence="4" id="KW-0472">Membrane</keyword>
<dbReference type="PROSITE" id="PS50600">
    <property type="entry name" value="ULP_PROTEASE"/>
    <property type="match status" value="1"/>
</dbReference>
<keyword evidence="4" id="KW-0812">Transmembrane</keyword>
<dbReference type="SUPFAM" id="SSF54001">
    <property type="entry name" value="Cysteine proteinases"/>
    <property type="match status" value="1"/>
</dbReference>
<protein>
    <submittedName>
        <fullName evidence="6">ATP-dependent helicase/deoxyribonuclease subunit B</fullName>
    </submittedName>
</protein>
<organism evidence="6 7">
    <name type="scientific">Labeo rohita</name>
    <name type="common">Indian major carp</name>
    <name type="synonym">Cyprinus rohita</name>
    <dbReference type="NCBI Taxonomy" id="84645"/>
    <lineage>
        <taxon>Eukaryota</taxon>
        <taxon>Metazoa</taxon>
        <taxon>Chordata</taxon>
        <taxon>Craniata</taxon>
        <taxon>Vertebrata</taxon>
        <taxon>Euteleostomi</taxon>
        <taxon>Actinopterygii</taxon>
        <taxon>Neopterygii</taxon>
        <taxon>Teleostei</taxon>
        <taxon>Ostariophysi</taxon>
        <taxon>Cypriniformes</taxon>
        <taxon>Cyprinidae</taxon>
        <taxon>Labeoninae</taxon>
        <taxon>Labeonini</taxon>
        <taxon>Labeo</taxon>
    </lineage>
</organism>
<sequence>MIKMYFKDRTTVRKQSLSKVNFANYKAIVSFVNIDNVHWKFLYISAAECSVYLVDPLSNPAEEAESKAAAQKFCEYFQIRNIRHRDREWANVEFKGAVMKHPVQQDGYNCGVIVIMMAKAVMKAFPKLPNMEFGTTPKEMAQERTALALEILQASGMFLYVFSLFFFFTFLFRFLKYKMSKL</sequence>
<reference evidence="6 7" key="1">
    <citation type="submission" date="2022-01" db="EMBL/GenBank/DDBJ databases">
        <title>A high-quality chromosome-level genome assembly of rohu carp, Labeo rohita.</title>
        <authorList>
            <person name="Arick M.A. II"/>
            <person name="Hsu C.-Y."/>
            <person name="Magbanua Z."/>
            <person name="Pechanova O."/>
            <person name="Grover C."/>
            <person name="Miller E."/>
            <person name="Thrash A."/>
            <person name="Ezzel L."/>
            <person name="Alam S."/>
            <person name="Benzie J."/>
            <person name="Hamilton M."/>
            <person name="Karsi A."/>
            <person name="Lawrence M.L."/>
            <person name="Peterson D.G."/>
        </authorList>
    </citation>
    <scope>NUCLEOTIDE SEQUENCE [LARGE SCALE GENOMIC DNA]</scope>
    <source>
        <strain evidence="7">BAU-BD-2019</strain>
        <tissue evidence="6">Blood</tissue>
    </source>
</reference>
<evidence type="ECO:0000256" key="3">
    <source>
        <dbReference type="ARBA" id="ARBA00022801"/>
    </source>
</evidence>
<feature type="transmembrane region" description="Helical" evidence="4">
    <location>
        <begin position="157"/>
        <end position="175"/>
    </location>
</feature>
<dbReference type="Proteomes" id="UP000830375">
    <property type="component" value="Unassembled WGS sequence"/>
</dbReference>
<evidence type="ECO:0000313" key="6">
    <source>
        <dbReference type="EMBL" id="KAI2646774.1"/>
    </source>
</evidence>